<proteinExistence type="predicted"/>
<comment type="caution">
    <text evidence="1">The sequence shown here is derived from an EMBL/GenBank/DDBJ whole genome shotgun (WGS) entry which is preliminary data.</text>
</comment>
<dbReference type="Proteomes" id="UP000178532">
    <property type="component" value="Unassembled WGS sequence"/>
</dbReference>
<evidence type="ECO:0000313" key="1">
    <source>
        <dbReference type="EMBL" id="OGG62379.1"/>
    </source>
</evidence>
<reference evidence="1 2" key="1">
    <citation type="journal article" date="2016" name="Nat. Commun.">
        <title>Thousands of microbial genomes shed light on interconnected biogeochemical processes in an aquifer system.</title>
        <authorList>
            <person name="Anantharaman K."/>
            <person name="Brown C.T."/>
            <person name="Hug L.A."/>
            <person name="Sharon I."/>
            <person name="Castelle C.J."/>
            <person name="Probst A.J."/>
            <person name="Thomas B.C."/>
            <person name="Singh A."/>
            <person name="Wilkins M.J."/>
            <person name="Karaoz U."/>
            <person name="Brodie E.L."/>
            <person name="Williams K.H."/>
            <person name="Hubbard S.S."/>
            <person name="Banfield J.F."/>
        </authorList>
    </citation>
    <scope>NUCLEOTIDE SEQUENCE [LARGE SCALE GENOMIC DNA]</scope>
</reference>
<dbReference type="AlphaFoldDB" id="A0A1F6DLT1"/>
<dbReference type="STRING" id="1798495.A3C19_00335"/>
<sequence length="85" mass="9498">MSYSAGNKRASGGLFVFCSVLINEEKVEMPKQHGPAVVFVAKPSKVAANDDGKKGYLRQYPKNSNFENVWRWPEVMEAKGVKPRP</sequence>
<name>A0A1F6DLT1_9BACT</name>
<organism evidence="1 2">
    <name type="scientific">Candidatus Kaiserbacteria bacterium RIFCSPHIGHO2_02_FULL_54_22</name>
    <dbReference type="NCBI Taxonomy" id="1798495"/>
    <lineage>
        <taxon>Bacteria</taxon>
        <taxon>Candidatus Kaiseribacteriota</taxon>
    </lineage>
</organism>
<dbReference type="EMBL" id="MFLI01000007">
    <property type="protein sequence ID" value="OGG62379.1"/>
    <property type="molecule type" value="Genomic_DNA"/>
</dbReference>
<gene>
    <name evidence="1" type="ORF">A3C19_00335</name>
</gene>
<evidence type="ECO:0000313" key="2">
    <source>
        <dbReference type="Proteomes" id="UP000178532"/>
    </source>
</evidence>
<accession>A0A1F6DLT1</accession>
<protein>
    <submittedName>
        <fullName evidence="1">Uncharacterized protein</fullName>
    </submittedName>
</protein>